<protein>
    <submittedName>
        <fullName evidence="1">Uncharacterized protein</fullName>
    </submittedName>
</protein>
<reference evidence="1" key="1">
    <citation type="submission" date="2021-02" db="EMBL/GenBank/DDBJ databases">
        <authorList>
            <person name="Palmer J.M."/>
        </authorList>
    </citation>
    <scope>NUCLEOTIDE SEQUENCE</scope>
    <source>
        <strain evidence="1">SCRP734</strain>
    </source>
</reference>
<evidence type="ECO:0000313" key="2">
    <source>
        <dbReference type="Proteomes" id="UP000694044"/>
    </source>
</evidence>
<name>A0A8T1V8C5_9STRA</name>
<dbReference type="EMBL" id="JAGDFM010000660">
    <property type="protein sequence ID" value="KAG7376593.1"/>
    <property type="molecule type" value="Genomic_DNA"/>
</dbReference>
<keyword evidence="2" id="KW-1185">Reference proteome</keyword>
<dbReference type="OrthoDB" id="103174at2759"/>
<gene>
    <name evidence="1" type="ORF">PHYPSEUDO_013115</name>
</gene>
<accession>A0A8T1V8C5</accession>
<dbReference type="AlphaFoldDB" id="A0A8T1V8C5"/>
<proteinExistence type="predicted"/>
<sequence length="105" mass="12315">MFWRLMDGVLEADPEYFEQRPDATKRMGIHPILKITSVLRVFAYAGDEEEAAYKLRVSRPEGHRPISIGELMSRINAIENSSRHFMLQEDLVDEVWRRYGEEDDS</sequence>
<dbReference type="Proteomes" id="UP000694044">
    <property type="component" value="Unassembled WGS sequence"/>
</dbReference>
<organism evidence="1 2">
    <name type="scientific">Phytophthora pseudosyringae</name>
    <dbReference type="NCBI Taxonomy" id="221518"/>
    <lineage>
        <taxon>Eukaryota</taxon>
        <taxon>Sar</taxon>
        <taxon>Stramenopiles</taxon>
        <taxon>Oomycota</taxon>
        <taxon>Peronosporomycetes</taxon>
        <taxon>Peronosporales</taxon>
        <taxon>Peronosporaceae</taxon>
        <taxon>Phytophthora</taxon>
    </lineage>
</organism>
<evidence type="ECO:0000313" key="1">
    <source>
        <dbReference type="EMBL" id="KAG7376593.1"/>
    </source>
</evidence>
<comment type="caution">
    <text evidence="1">The sequence shown here is derived from an EMBL/GenBank/DDBJ whole genome shotgun (WGS) entry which is preliminary data.</text>
</comment>